<evidence type="ECO:0000313" key="2">
    <source>
        <dbReference type="Proteomes" id="UP000663722"/>
    </source>
</evidence>
<dbReference type="EMBL" id="CP061800">
    <property type="protein sequence ID" value="QTA85239.1"/>
    <property type="molecule type" value="Genomic_DNA"/>
</dbReference>
<reference evidence="1" key="1">
    <citation type="journal article" date="2021" name="Microb. Physiol.">
        <title>Proteogenomic Insights into the Physiology of Marine, Sulfate-Reducing, Filamentous Desulfonema limicola and Desulfonema magnum.</title>
        <authorList>
            <person name="Schnaars V."/>
            <person name="Wohlbrand L."/>
            <person name="Scheve S."/>
            <person name="Hinrichs C."/>
            <person name="Reinhardt R."/>
            <person name="Rabus R."/>
        </authorList>
    </citation>
    <scope>NUCLEOTIDE SEQUENCE</scope>
    <source>
        <strain evidence="1">4be13</strain>
    </source>
</reference>
<gene>
    <name evidence="1" type="ORF">dnm_012440</name>
</gene>
<dbReference type="AlphaFoldDB" id="A0A975BHC9"/>
<keyword evidence="2" id="KW-1185">Reference proteome</keyword>
<dbReference type="Proteomes" id="UP000663722">
    <property type="component" value="Chromosome"/>
</dbReference>
<organism evidence="1 2">
    <name type="scientific">Desulfonema magnum</name>
    <dbReference type="NCBI Taxonomy" id="45655"/>
    <lineage>
        <taxon>Bacteria</taxon>
        <taxon>Pseudomonadati</taxon>
        <taxon>Thermodesulfobacteriota</taxon>
        <taxon>Desulfobacteria</taxon>
        <taxon>Desulfobacterales</taxon>
        <taxon>Desulfococcaceae</taxon>
        <taxon>Desulfonema</taxon>
    </lineage>
</organism>
<sequence>MVTKMMRNNLAFFDSVKNSAFIISSKYAEPFKPEKKKGKYSFYKSEVIKKELLYESDMGNFKGCLEKRSAYNEIIEFGKKRFPITKQCLFQRLAELQERCDPEENEEISLGSLKSMLLFLFSVKNLKKPVITLNDMGIFQTSWKKDRKNLLTTSFIDNWSLNYVIFRPSRHTPERIILNGVMNELDFKDYLLEMRLKPHRKK</sequence>
<proteinExistence type="predicted"/>
<evidence type="ECO:0000313" key="1">
    <source>
        <dbReference type="EMBL" id="QTA85239.1"/>
    </source>
</evidence>
<dbReference type="KEGG" id="dmm:dnm_012440"/>
<protein>
    <submittedName>
        <fullName evidence="1">Uncharacterized protein</fullName>
    </submittedName>
</protein>
<accession>A0A975BHC9</accession>
<name>A0A975BHC9_9BACT</name>